<dbReference type="Pfam" id="PF01546">
    <property type="entry name" value="Peptidase_M20"/>
    <property type="match status" value="1"/>
</dbReference>
<dbReference type="NCBIfam" id="TIGR01891">
    <property type="entry name" value="amidohydrolases"/>
    <property type="match status" value="1"/>
</dbReference>
<feature type="domain" description="Peptidase M20 dimerisation" evidence="2">
    <location>
        <begin position="174"/>
        <end position="261"/>
    </location>
</feature>
<accession>B2A1G1</accession>
<dbReference type="RefSeq" id="WP_012447576.1">
    <property type="nucleotide sequence ID" value="NC_010718.1"/>
</dbReference>
<dbReference type="CDD" id="cd05672">
    <property type="entry name" value="M20_ACY1L2-like"/>
    <property type="match status" value="1"/>
</dbReference>
<dbReference type="InterPro" id="IPR017439">
    <property type="entry name" value="Amidohydrolase"/>
</dbReference>
<dbReference type="SUPFAM" id="SSF55031">
    <property type="entry name" value="Bacterial exopeptidase dimerisation domain"/>
    <property type="match status" value="1"/>
</dbReference>
<dbReference type="PANTHER" id="PTHR30575:SF0">
    <property type="entry name" value="XAA-ARG DIPEPTIDASE"/>
    <property type="match status" value="1"/>
</dbReference>
<dbReference type="eggNOG" id="COG1473">
    <property type="taxonomic scope" value="Bacteria"/>
</dbReference>
<dbReference type="Gene3D" id="3.40.630.10">
    <property type="entry name" value="Zn peptidases"/>
    <property type="match status" value="1"/>
</dbReference>
<dbReference type="PANTHER" id="PTHR30575">
    <property type="entry name" value="PEPTIDASE M20"/>
    <property type="match status" value="1"/>
</dbReference>
<dbReference type="InParanoid" id="B2A1G1"/>
<evidence type="ECO:0000259" key="2">
    <source>
        <dbReference type="Pfam" id="PF07687"/>
    </source>
</evidence>
<comment type="similarity">
    <text evidence="1">Belongs to the peptidase M20A family.</text>
</comment>
<keyword evidence="4" id="KW-1185">Reference proteome</keyword>
<dbReference type="GO" id="GO:0016805">
    <property type="term" value="F:dipeptidase activity"/>
    <property type="evidence" value="ECO:0007669"/>
    <property type="project" value="InterPro"/>
</dbReference>
<dbReference type="InterPro" id="IPR036264">
    <property type="entry name" value="Bact_exopeptidase_dim_dom"/>
</dbReference>
<dbReference type="Pfam" id="PF07687">
    <property type="entry name" value="M20_dimer"/>
    <property type="match status" value="1"/>
</dbReference>
<proteinExistence type="inferred from homology"/>
<dbReference type="FunFam" id="3.30.70.360:FF:000004">
    <property type="entry name" value="Peptidase M20 domain-containing protein 2"/>
    <property type="match status" value="1"/>
</dbReference>
<dbReference type="HOGENOM" id="CLU_031812_1_0_9"/>
<evidence type="ECO:0000256" key="1">
    <source>
        <dbReference type="PIRNR" id="PIRNR037226"/>
    </source>
</evidence>
<keyword evidence="3" id="KW-0378">Hydrolase</keyword>
<dbReference type="AlphaFoldDB" id="B2A1G1"/>
<evidence type="ECO:0000313" key="3">
    <source>
        <dbReference type="EMBL" id="ACB84701.1"/>
    </source>
</evidence>
<evidence type="ECO:0000313" key="4">
    <source>
        <dbReference type="Proteomes" id="UP000001683"/>
    </source>
</evidence>
<dbReference type="InterPro" id="IPR052030">
    <property type="entry name" value="Peptidase_M20/M20A_hydrolases"/>
</dbReference>
<dbReference type="STRING" id="457570.Nther_1118"/>
<dbReference type="GO" id="GO:0046657">
    <property type="term" value="P:folic acid catabolic process"/>
    <property type="evidence" value="ECO:0007669"/>
    <property type="project" value="TreeGrafter"/>
</dbReference>
<protein>
    <recommendedName>
        <fullName evidence="1">Peptidase M20 domain-containing protein 2</fullName>
    </recommendedName>
</protein>
<dbReference type="GO" id="GO:0071713">
    <property type="term" value="F:para-aminobenzoyl-glutamate hydrolase activity"/>
    <property type="evidence" value="ECO:0007669"/>
    <property type="project" value="TreeGrafter"/>
</dbReference>
<dbReference type="Proteomes" id="UP000001683">
    <property type="component" value="Chromosome"/>
</dbReference>
<dbReference type="SUPFAM" id="SSF53187">
    <property type="entry name" value="Zn-dependent exopeptidases"/>
    <property type="match status" value="1"/>
</dbReference>
<name>B2A1G1_NATTJ</name>
<dbReference type="InterPro" id="IPR011650">
    <property type="entry name" value="Peptidase_M20_dimer"/>
</dbReference>
<dbReference type="Gene3D" id="3.30.70.360">
    <property type="match status" value="1"/>
</dbReference>
<dbReference type="KEGG" id="nth:Nther_1118"/>
<dbReference type="GO" id="GO:0005737">
    <property type="term" value="C:cytoplasm"/>
    <property type="evidence" value="ECO:0007669"/>
    <property type="project" value="TreeGrafter"/>
</dbReference>
<gene>
    <name evidence="3" type="ordered locus">Nther_1118</name>
</gene>
<dbReference type="InterPro" id="IPR017144">
    <property type="entry name" value="Xaa-Arg_dipeptidase"/>
</dbReference>
<reference evidence="3 4" key="1">
    <citation type="submission" date="2008-04" db="EMBL/GenBank/DDBJ databases">
        <title>Complete sequence of chromosome of Natranaerobius thermophilus JW/NM-WN-LF.</title>
        <authorList>
            <consortium name="US DOE Joint Genome Institute"/>
            <person name="Copeland A."/>
            <person name="Lucas S."/>
            <person name="Lapidus A."/>
            <person name="Glavina del Rio T."/>
            <person name="Dalin E."/>
            <person name="Tice H."/>
            <person name="Bruce D."/>
            <person name="Goodwin L."/>
            <person name="Pitluck S."/>
            <person name="Chertkov O."/>
            <person name="Brettin T."/>
            <person name="Detter J.C."/>
            <person name="Han C."/>
            <person name="Kuske C.R."/>
            <person name="Schmutz J."/>
            <person name="Larimer F."/>
            <person name="Land M."/>
            <person name="Hauser L."/>
            <person name="Kyrpides N."/>
            <person name="Lykidis A."/>
            <person name="Mesbah N.M."/>
            <person name="Wiegel J."/>
        </authorList>
    </citation>
    <scope>NUCLEOTIDE SEQUENCE [LARGE SCALE GENOMIC DNA]</scope>
    <source>
        <strain evidence="4">ATCC BAA-1301 / DSM 18059 / JW/NM-WN-LF</strain>
    </source>
</reference>
<reference evidence="3 4" key="2">
    <citation type="journal article" date="2011" name="J. Bacteriol.">
        <title>Complete genome sequence of the anaerobic, halophilic alkalithermophile Natranaerobius thermophilus JW/NM-WN-LF.</title>
        <authorList>
            <person name="Zhao B."/>
            <person name="Mesbah N.M."/>
            <person name="Dalin E."/>
            <person name="Goodwin L."/>
            <person name="Nolan M."/>
            <person name="Pitluck S."/>
            <person name="Chertkov O."/>
            <person name="Brettin T.S."/>
            <person name="Han J."/>
            <person name="Larimer F.W."/>
            <person name="Land M.L."/>
            <person name="Hauser L."/>
            <person name="Kyrpides N."/>
            <person name="Wiegel J."/>
        </authorList>
    </citation>
    <scope>NUCLEOTIDE SEQUENCE [LARGE SCALE GENOMIC DNA]</scope>
    <source>
        <strain evidence="4">ATCC BAA-1301 / DSM 18059 / JW/NM-WN-LF</strain>
    </source>
</reference>
<dbReference type="InterPro" id="IPR002933">
    <property type="entry name" value="Peptidase_M20"/>
</dbReference>
<dbReference type="EMBL" id="CP001034">
    <property type="protein sequence ID" value="ACB84701.1"/>
    <property type="molecule type" value="Genomic_DNA"/>
</dbReference>
<organism evidence="3 4">
    <name type="scientific">Natranaerobius thermophilus (strain ATCC BAA-1301 / DSM 18059 / JW/NM-WN-LF)</name>
    <dbReference type="NCBI Taxonomy" id="457570"/>
    <lineage>
        <taxon>Bacteria</taxon>
        <taxon>Bacillati</taxon>
        <taxon>Bacillota</taxon>
        <taxon>Clostridia</taxon>
        <taxon>Natranaerobiales</taxon>
        <taxon>Natranaerobiaceae</taxon>
        <taxon>Natranaerobius</taxon>
    </lineage>
</organism>
<dbReference type="PIRSF" id="PIRSF037226">
    <property type="entry name" value="Amidohydrolase_ACY1L2_prd"/>
    <property type="match status" value="1"/>
</dbReference>
<sequence>MSSEIKTEVIKEIKNLEKELGSIADFIHQNPEPGLEEFQAVKLLTNKLSQEGFEVQQPIAGLETAFKASYQSQHSPYPKIGFLAEYDALPEGHSCGHNLIAAMSYGAGVALKRLLDKFQGGTIEIYGTPAEETDGAKVTMVEQGIFNHLDAALICHPGSKNMVLDSSLAMDAIEFKFYGKAAHAAAAPHEGINALDAVISLFNNINSLRQQLTTDVRIHGIITEGGSAPNIIPEKGVARFYVRASERDYLNQVVSKVINCASGAAQATGCQYEYDYFELSFDNMITNKTLADSFQQNLKELGAVIHAPGGNFGSTDMGNVSHVTPSIHPFISISSRDIAAHTDAFKEAAGSKEGKQGMLLGAKALAMTGADLLVQPELIDRIKADFEN</sequence>